<dbReference type="InterPro" id="IPR036259">
    <property type="entry name" value="MFS_trans_sf"/>
</dbReference>
<dbReference type="InterPro" id="IPR020846">
    <property type="entry name" value="MFS_dom"/>
</dbReference>
<evidence type="ECO:0000259" key="6">
    <source>
        <dbReference type="PROSITE" id="PS50850"/>
    </source>
</evidence>
<dbReference type="GO" id="GO:0022857">
    <property type="term" value="F:transmembrane transporter activity"/>
    <property type="evidence" value="ECO:0007669"/>
    <property type="project" value="InterPro"/>
</dbReference>
<dbReference type="PANTHER" id="PTHR11360:SF230">
    <property type="entry name" value="MONOCARBOXYLATE TRANSPORTER, PUTATIVE (AFU_ORTHOLOGUE AFUA_2G12790)-RELATED"/>
    <property type="match status" value="1"/>
</dbReference>
<keyword evidence="3" id="KW-0325">Glycoprotein</keyword>
<dbReference type="AlphaFoldDB" id="A0A9P7KQS1"/>
<dbReference type="Pfam" id="PF07690">
    <property type="entry name" value="MFS_1"/>
    <property type="match status" value="1"/>
</dbReference>
<feature type="transmembrane region" description="Helical" evidence="5">
    <location>
        <begin position="412"/>
        <end position="435"/>
    </location>
</feature>
<feature type="transmembrane region" description="Helical" evidence="5">
    <location>
        <begin position="291"/>
        <end position="310"/>
    </location>
</feature>
<dbReference type="SUPFAM" id="SSF103473">
    <property type="entry name" value="MFS general substrate transporter"/>
    <property type="match status" value="1"/>
</dbReference>
<dbReference type="GO" id="GO:0016020">
    <property type="term" value="C:membrane"/>
    <property type="evidence" value="ECO:0007669"/>
    <property type="project" value="UniProtKB-SubCell"/>
</dbReference>
<name>A0A9P7KQS1_9HYPO</name>
<feature type="transmembrane region" description="Helical" evidence="5">
    <location>
        <begin position="86"/>
        <end position="107"/>
    </location>
</feature>
<evidence type="ECO:0000256" key="5">
    <source>
        <dbReference type="SAM" id="Phobius"/>
    </source>
</evidence>
<feature type="transmembrane region" description="Helical" evidence="5">
    <location>
        <begin position="114"/>
        <end position="132"/>
    </location>
</feature>
<evidence type="ECO:0000256" key="3">
    <source>
        <dbReference type="ARBA" id="ARBA00023180"/>
    </source>
</evidence>
<keyword evidence="8" id="KW-1185">Reference proteome</keyword>
<feature type="transmembrane region" description="Helical" evidence="5">
    <location>
        <begin position="322"/>
        <end position="341"/>
    </location>
</feature>
<evidence type="ECO:0000256" key="4">
    <source>
        <dbReference type="SAM" id="MobiDB-lite"/>
    </source>
</evidence>
<evidence type="ECO:0000256" key="2">
    <source>
        <dbReference type="ARBA" id="ARBA00006727"/>
    </source>
</evidence>
<feature type="transmembrane region" description="Helical" evidence="5">
    <location>
        <begin position="382"/>
        <end position="400"/>
    </location>
</feature>
<feature type="transmembrane region" description="Helical" evidence="5">
    <location>
        <begin position="347"/>
        <end position="370"/>
    </location>
</feature>
<feature type="domain" description="Major facilitator superfamily (MFS) profile" evidence="6">
    <location>
        <begin position="44"/>
        <end position="445"/>
    </location>
</feature>
<dbReference type="PANTHER" id="PTHR11360">
    <property type="entry name" value="MONOCARBOXYLATE TRANSPORTER"/>
    <property type="match status" value="1"/>
</dbReference>
<feature type="transmembrane region" description="Helical" evidence="5">
    <location>
        <begin position="43"/>
        <end position="66"/>
    </location>
</feature>
<keyword evidence="5" id="KW-0472">Membrane</keyword>
<gene>
    <name evidence="7" type="ORF">KAF25_000315</name>
</gene>
<feature type="transmembrane region" description="Helical" evidence="5">
    <location>
        <begin position="245"/>
        <end position="271"/>
    </location>
</feature>
<feature type="transmembrane region" description="Helical" evidence="5">
    <location>
        <begin position="204"/>
        <end position="224"/>
    </location>
</feature>
<feature type="compositionally biased region" description="Low complexity" evidence="4">
    <location>
        <begin position="22"/>
        <end position="34"/>
    </location>
</feature>
<protein>
    <recommendedName>
        <fullName evidence="6">Major facilitator superfamily (MFS) profile domain-containing protein</fullName>
    </recommendedName>
</protein>
<evidence type="ECO:0000313" key="7">
    <source>
        <dbReference type="EMBL" id="KAG5659113.1"/>
    </source>
</evidence>
<dbReference type="InterPro" id="IPR011701">
    <property type="entry name" value="MFS"/>
</dbReference>
<feature type="region of interest" description="Disordered" evidence="4">
    <location>
        <begin position="1"/>
        <end position="34"/>
    </location>
</feature>
<accession>A0A9P7KQS1</accession>
<sequence>MSTAEKSPEPTGDVSRRDQSATVDTDSTRNNNDTTAMDIESSLAAWTCVFGGFLFLMPTFGMMQSVGVYQSYLELNQLSDYTAGEIGWIPGMYMFLSMLVAIQVGPVLDQRGPFAVSIIGGGGIVIMFILLAECKEYWQFMLCFGILGGLATAIAGTIGVTVVAKLFTRRRGLAIGLALAGSSTGTVIFPIMLRSLLPKLGWSWSMRVVAFVILGIFTIGILCLTPYKRLTKLVALPVTKKRGIAVLNFTAFRSVPFSLISVMYFAIQFVLYGIGGLLPTFAMEAGMKAEVGYTLLSIVGGASAFGRVIPGLVGDKLGHCNVLVVMMIITIIFMSALFVPFGDRSVVLYVFSGLWGFCSGGFLSITPVCVGKTCDAKDYGRYYGTLNFFISFSLLVSIPASGSMAQKMGTQALSGLLTGILALALCCLIAARAFLIGEWFAIKTKI</sequence>
<proteinExistence type="inferred from homology"/>
<comment type="caution">
    <text evidence="7">The sequence shown here is derived from an EMBL/GenBank/DDBJ whole genome shotgun (WGS) entry which is preliminary data.</text>
</comment>
<comment type="similarity">
    <text evidence="2">Belongs to the major facilitator superfamily. Monocarboxylate porter (TC 2.A.1.13) family.</text>
</comment>
<evidence type="ECO:0000256" key="1">
    <source>
        <dbReference type="ARBA" id="ARBA00004141"/>
    </source>
</evidence>
<comment type="subcellular location">
    <subcellularLocation>
        <location evidence="1">Membrane</location>
        <topology evidence="1">Multi-pass membrane protein</topology>
    </subcellularLocation>
</comment>
<feature type="transmembrane region" description="Helical" evidence="5">
    <location>
        <begin position="138"/>
        <end position="160"/>
    </location>
</feature>
<keyword evidence="5" id="KW-1133">Transmembrane helix</keyword>
<feature type="transmembrane region" description="Helical" evidence="5">
    <location>
        <begin position="172"/>
        <end position="192"/>
    </location>
</feature>
<dbReference type="EMBL" id="JAGPUO010000012">
    <property type="protein sequence ID" value="KAG5659113.1"/>
    <property type="molecule type" value="Genomic_DNA"/>
</dbReference>
<reference evidence="7" key="1">
    <citation type="submission" date="2021-04" db="EMBL/GenBank/DDBJ databases">
        <title>Draft genome of Fusarium avenaceum strain F156N33, isolated from an atmospheric sample in Virginia.</title>
        <authorList>
            <person name="Yang S."/>
            <person name="Vinatzer B.A."/>
            <person name="Coleman J."/>
        </authorList>
    </citation>
    <scope>NUCLEOTIDE SEQUENCE</scope>
    <source>
        <strain evidence="7">F156N33</strain>
    </source>
</reference>
<organism evidence="7 8">
    <name type="scientific">Fusarium avenaceum</name>
    <dbReference type="NCBI Taxonomy" id="40199"/>
    <lineage>
        <taxon>Eukaryota</taxon>
        <taxon>Fungi</taxon>
        <taxon>Dikarya</taxon>
        <taxon>Ascomycota</taxon>
        <taxon>Pezizomycotina</taxon>
        <taxon>Sordariomycetes</taxon>
        <taxon>Hypocreomycetidae</taxon>
        <taxon>Hypocreales</taxon>
        <taxon>Nectriaceae</taxon>
        <taxon>Fusarium</taxon>
        <taxon>Fusarium tricinctum species complex</taxon>
    </lineage>
</organism>
<keyword evidence="5" id="KW-0812">Transmembrane</keyword>
<dbReference type="PROSITE" id="PS50850">
    <property type="entry name" value="MFS"/>
    <property type="match status" value="1"/>
</dbReference>
<evidence type="ECO:0000313" key="8">
    <source>
        <dbReference type="Proteomes" id="UP000782241"/>
    </source>
</evidence>
<dbReference type="InterPro" id="IPR050327">
    <property type="entry name" value="Proton-linked_MCT"/>
</dbReference>
<dbReference type="Proteomes" id="UP000782241">
    <property type="component" value="Unassembled WGS sequence"/>
</dbReference>
<dbReference type="Gene3D" id="1.20.1250.20">
    <property type="entry name" value="MFS general substrate transporter like domains"/>
    <property type="match status" value="1"/>
</dbReference>